<accession>C0W0K9</accession>
<dbReference type="EMBL" id="ACFG01000030">
    <property type="protein sequence ID" value="EEH64068.1"/>
    <property type="molecule type" value="Genomic_DNA"/>
</dbReference>
<evidence type="ECO:0000313" key="2">
    <source>
        <dbReference type="EMBL" id="EEH64068.1"/>
    </source>
</evidence>
<dbReference type="STRING" id="525245.HMPREF0044_1087"/>
<reference evidence="2 3" key="1">
    <citation type="submission" date="2009-01" db="EMBL/GenBank/DDBJ databases">
        <authorList>
            <person name="Qin X."/>
            <person name="Bachman B."/>
            <person name="Battles P."/>
            <person name="Bell A."/>
            <person name="Bess C."/>
            <person name="Bickham C."/>
            <person name="Chaboub L."/>
            <person name="Chen D."/>
            <person name="Coyle M."/>
            <person name="Deiros D.R."/>
            <person name="Dinh H."/>
            <person name="Forbes L."/>
            <person name="Fowler G."/>
            <person name="Francisco L."/>
            <person name="Fu Q."/>
            <person name="Gubbala S."/>
            <person name="Hale W."/>
            <person name="Han Y."/>
            <person name="Hemphill L."/>
            <person name="Highlander S.K."/>
            <person name="Hirani K."/>
            <person name="Hogues M."/>
            <person name="Jackson L."/>
            <person name="Jakkamsetti A."/>
            <person name="Javaid M."/>
            <person name="Jiang H."/>
            <person name="Korchina V."/>
            <person name="Kovar C."/>
            <person name="Lara F."/>
            <person name="Lee S."/>
            <person name="Mata R."/>
            <person name="Mathew T."/>
            <person name="Moen C."/>
            <person name="Morales K."/>
            <person name="Munidasa M."/>
            <person name="Nazareth L."/>
            <person name="Ngo R."/>
            <person name="Nguyen L."/>
            <person name="Okwuonu G."/>
            <person name="Ongeri F."/>
            <person name="Patil S."/>
            <person name="Petrosino J."/>
            <person name="Pham C."/>
            <person name="Pham P."/>
            <person name="Pu L.-L."/>
            <person name="Puazo M."/>
            <person name="Raj R."/>
            <person name="Reid J."/>
            <person name="Rouhana J."/>
            <person name="Saada N."/>
            <person name="Shang Y."/>
            <person name="Simmons D."/>
            <person name="Thornton R."/>
            <person name="Warren J."/>
            <person name="Weissenberger G."/>
            <person name="Zhang J."/>
            <person name="Zhang L."/>
            <person name="Zhou C."/>
            <person name="Zhu D."/>
            <person name="Muzny D."/>
            <person name="Worley K."/>
            <person name="Gibbs R."/>
        </authorList>
    </citation>
    <scope>NUCLEOTIDE SEQUENCE [LARGE SCALE GENOMIC DNA]</scope>
    <source>
        <strain evidence="2 3">DSM 15436</strain>
    </source>
</reference>
<keyword evidence="3" id="KW-1185">Reference proteome</keyword>
<name>C0W0K9_9ACTO</name>
<evidence type="ECO:0008006" key="4">
    <source>
        <dbReference type="Google" id="ProtNLM"/>
    </source>
</evidence>
<comment type="caution">
    <text evidence="2">The sequence shown here is derived from an EMBL/GenBank/DDBJ whole genome shotgun (WGS) entry which is preliminary data.</text>
</comment>
<organism evidence="2 3">
    <name type="scientific">Gleimia coleocanis DSM 15436</name>
    <dbReference type="NCBI Taxonomy" id="525245"/>
    <lineage>
        <taxon>Bacteria</taxon>
        <taxon>Bacillati</taxon>
        <taxon>Actinomycetota</taxon>
        <taxon>Actinomycetes</taxon>
        <taxon>Actinomycetales</taxon>
        <taxon>Actinomycetaceae</taxon>
        <taxon>Gleimia</taxon>
    </lineage>
</organism>
<evidence type="ECO:0000313" key="3">
    <source>
        <dbReference type="Proteomes" id="UP000010301"/>
    </source>
</evidence>
<feature type="region of interest" description="Disordered" evidence="1">
    <location>
        <begin position="72"/>
        <end position="105"/>
    </location>
</feature>
<dbReference type="eggNOG" id="ENOG50336AB">
    <property type="taxonomic scope" value="Bacteria"/>
</dbReference>
<dbReference type="RefSeq" id="WP_006546859.1">
    <property type="nucleotide sequence ID" value="NZ_DS999543.1"/>
</dbReference>
<dbReference type="OrthoDB" id="3268659at2"/>
<dbReference type="HOGENOM" id="CLU_146480_2_0_11"/>
<dbReference type="Proteomes" id="UP000010301">
    <property type="component" value="Unassembled WGS sequence"/>
</dbReference>
<protein>
    <recommendedName>
        <fullName evidence="4">DNA primase</fullName>
    </recommendedName>
</protein>
<sequence length="126" mass="14707">MGTNPQDSLNRLIAALEAHSQAARSAHLSGSDDTAVLETAEERLRDAFFTYDDILFNHYGIDLPFEMLGERDDDFDDFDDEDDDFDDEDFDDFDDEDDDFDEDDEEFEFDEDGVYVYIDLEDEKLR</sequence>
<dbReference type="AlphaFoldDB" id="C0W0K9"/>
<gene>
    <name evidence="2" type="ORF">HMPREF0044_1087</name>
</gene>
<evidence type="ECO:0000256" key="1">
    <source>
        <dbReference type="SAM" id="MobiDB-lite"/>
    </source>
</evidence>
<proteinExistence type="predicted"/>